<evidence type="ECO:0000256" key="4">
    <source>
        <dbReference type="ARBA" id="ARBA00022741"/>
    </source>
</evidence>
<dbReference type="SUPFAM" id="SSF56112">
    <property type="entry name" value="Protein kinase-like (PK-like)"/>
    <property type="match status" value="1"/>
</dbReference>
<comment type="catalytic activity">
    <reaction evidence="7">
        <text>L-threonyl-[protein] + ATP = O-phospho-L-threonyl-[protein] + ADP + H(+)</text>
        <dbReference type="Rhea" id="RHEA:46608"/>
        <dbReference type="Rhea" id="RHEA-COMP:11060"/>
        <dbReference type="Rhea" id="RHEA-COMP:11605"/>
        <dbReference type="ChEBI" id="CHEBI:15378"/>
        <dbReference type="ChEBI" id="CHEBI:30013"/>
        <dbReference type="ChEBI" id="CHEBI:30616"/>
        <dbReference type="ChEBI" id="CHEBI:61977"/>
        <dbReference type="ChEBI" id="CHEBI:456216"/>
        <dbReference type="EC" id="2.7.11.1"/>
    </reaction>
</comment>
<comment type="catalytic activity">
    <reaction evidence="8">
        <text>L-seryl-[protein] + ATP = O-phospho-L-seryl-[protein] + ADP + H(+)</text>
        <dbReference type="Rhea" id="RHEA:17989"/>
        <dbReference type="Rhea" id="RHEA-COMP:9863"/>
        <dbReference type="Rhea" id="RHEA-COMP:11604"/>
        <dbReference type="ChEBI" id="CHEBI:15378"/>
        <dbReference type="ChEBI" id="CHEBI:29999"/>
        <dbReference type="ChEBI" id="CHEBI:30616"/>
        <dbReference type="ChEBI" id="CHEBI:83421"/>
        <dbReference type="ChEBI" id="CHEBI:456216"/>
        <dbReference type="EC" id="2.7.11.1"/>
    </reaction>
</comment>
<dbReference type="PANTHER" id="PTHR24356">
    <property type="entry name" value="SERINE/THREONINE-PROTEIN KINASE"/>
    <property type="match status" value="1"/>
</dbReference>
<proteinExistence type="predicted"/>
<evidence type="ECO:0000256" key="6">
    <source>
        <dbReference type="ARBA" id="ARBA00022840"/>
    </source>
</evidence>
<evidence type="ECO:0000256" key="9">
    <source>
        <dbReference type="PROSITE-ProRule" id="PRU10141"/>
    </source>
</evidence>
<keyword evidence="6 9" id="KW-0067">ATP-binding</keyword>
<dbReference type="EC" id="2.7.11.1" evidence="1"/>
<feature type="domain" description="Protein kinase" evidence="11">
    <location>
        <begin position="347"/>
        <end position="673"/>
    </location>
</feature>
<feature type="binding site" evidence="9">
    <location>
        <position position="386"/>
    </location>
    <ligand>
        <name>ATP</name>
        <dbReference type="ChEBI" id="CHEBI:30616"/>
    </ligand>
</feature>
<dbReference type="PROSITE" id="PS50011">
    <property type="entry name" value="PROTEIN_KINASE_DOM"/>
    <property type="match status" value="1"/>
</dbReference>
<gene>
    <name evidence="13" type="ORF">E4U60_004553</name>
</gene>
<dbReference type="PROSITE" id="PS00107">
    <property type="entry name" value="PROTEIN_KINASE_ATP"/>
    <property type="match status" value="1"/>
</dbReference>
<evidence type="ECO:0000259" key="11">
    <source>
        <dbReference type="PROSITE" id="PS50011"/>
    </source>
</evidence>
<dbReference type="InterPro" id="IPR011009">
    <property type="entry name" value="Kinase-like_dom_sf"/>
</dbReference>
<dbReference type="SMART" id="SM00220">
    <property type="entry name" value="S_TKc"/>
    <property type="match status" value="1"/>
</dbReference>
<dbReference type="PANTHER" id="PTHR24356:SF400">
    <property type="entry name" value="SERINE_THREONINE-PROTEIN KINASE CBK1"/>
    <property type="match status" value="1"/>
</dbReference>
<dbReference type="PROSITE" id="PS51285">
    <property type="entry name" value="AGC_KINASE_CTER"/>
    <property type="match status" value="1"/>
</dbReference>
<keyword evidence="5" id="KW-0418">Kinase</keyword>
<dbReference type="InterPro" id="IPR000719">
    <property type="entry name" value="Prot_kinase_dom"/>
</dbReference>
<dbReference type="PROSITE" id="PS00108">
    <property type="entry name" value="PROTEIN_KINASE_ST"/>
    <property type="match status" value="1"/>
</dbReference>
<feature type="region of interest" description="Disordered" evidence="10">
    <location>
        <begin position="16"/>
        <end position="49"/>
    </location>
</feature>
<keyword evidence="2" id="KW-0723">Serine/threonine-protein kinase</keyword>
<organism evidence="13 14">
    <name type="scientific">Claviceps pazoutovae</name>
    <dbReference type="NCBI Taxonomy" id="1649127"/>
    <lineage>
        <taxon>Eukaryota</taxon>
        <taxon>Fungi</taxon>
        <taxon>Dikarya</taxon>
        <taxon>Ascomycota</taxon>
        <taxon>Pezizomycotina</taxon>
        <taxon>Sordariomycetes</taxon>
        <taxon>Hypocreomycetidae</taxon>
        <taxon>Hypocreales</taxon>
        <taxon>Clavicipitaceae</taxon>
        <taxon>Claviceps</taxon>
    </lineage>
</organism>
<evidence type="ECO:0000256" key="1">
    <source>
        <dbReference type="ARBA" id="ARBA00012513"/>
    </source>
</evidence>
<dbReference type="GO" id="GO:0005524">
    <property type="term" value="F:ATP binding"/>
    <property type="evidence" value="ECO:0007669"/>
    <property type="project" value="UniProtKB-UniRule"/>
</dbReference>
<evidence type="ECO:0000256" key="2">
    <source>
        <dbReference type="ARBA" id="ARBA00022527"/>
    </source>
</evidence>
<feature type="domain" description="AGC-kinase C-terminal" evidence="12">
    <location>
        <begin position="700"/>
        <end position="748"/>
    </location>
</feature>
<dbReference type="Proteomes" id="UP000706124">
    <property type="component" value="Unassembled WGS sequence"/>
</dbReference>
<dbReference type="AlphaFoldDB" id="A0A9P7MIB1"/>
<keyword evidence="4 9" id="KW-0547">Nucleotide-binding</keyword>
<evidence type="ECO:0000259" key="12">
    <source>
        <dbReference type="PROSITE" id="PS51285"/>
    </source>
</evidence>
<evidence type="ECO:0000313" key="14">
    <source>
        <dbReference type="Proteomes" id="UP000706124"/>
    </source>
</evidence>
<feature type="compositionally biased region" description="Basic residues" evidence="10">
    <location>
        <begin position="222"/>
        <end position="233"/>
    </location>
</feature>
<evidence type="ECO:0000256" key="10">
    <source>
        <dbReference type="SAM" id="MobiDB-lite"/>
    </source>
</evidence>
<evidence type="ECO:0000256" key="3">
    <source>
        <dbReference type="ARBA" id="ARBA00022679"/>
    </source>
</evidence>
<comment type="caution">
    <text evidence="13">The sequence shown here is derived from an EMBL/GenBank/DDBJ whole genome shotgun (WGS) entry which is preliminary data.</text>
</comment>
<evidence type="ECO:0000313" key="13">
    <source>
        <dbReference type="EMBL" id="KAG5946071.1"/>
    </source>
</evidence>
<dbReference type="OrthoDB" id="3638488at2759"/>
<name>A0A9P7MIB1_9HYPO</name>
<dbReference type="Gene3D" id="3.30.200.20">
    <property type="entry name" value="Phosphorylase Kinase, domain 1"/>
    <property type="match status" value="1"/>
</dbReference>
<sequence>MAPKLLDKRSSYPLLDPVIKQPAAAQTPIEERREDGQATSDTSRPRPGSVKVLSEICGAIRALKRTQYNCSFYGFHCPTDMISFCALLTEFDDLLGSDGSAVYEANGTRTSLANPEGQDLAINHISLLKRGQRGLSPKSLVRKLGLDNFGTFSNATVVLRAPSLRRRTSLQVLPSSPSLPLGDAVSSISSLGTEKSSVIGNKSTGKTSLDSRYSETTLAKVTSRRRRSRRHPWSKSSPDGGGNLQTIVENLYQPRPTIETIEKAAAAKVFLETCFNNSLNKLSPRTARLQYLETQLYYSPHLDVAEKKAIRQSFYYQETCHLREARAIKTRSLMSLMQGKHSHAESYESLKILGRGSFGVVKLVREKADKSHAFPRQVFAMKVIRKSDMIRSCQEGHLRAERDFLVASEGSNWVVPLVASFQDLTSLYLVMEYMPGGDFLGLLIRENILHESVARFYIAEMILAVEEVHRLKFIHRDIKPDNFLVSASGHLKISDFGLAFDGNWSHDTAYFKCQRYSLLGKLGVRVDGDEQDQKEGAKISSQFPWLQAMKKALSRHEMESADSEHDLPSLLGWRNRCGNRMSANSVVGTSQYMAPESIGIILYECLYGHTPFFADDGRQQTKNNILAHKDLFSFPHRPLVSDKCKDLIFRLIQDKEIRLCSRRYRLKDRRPVYDRRYADIFEGHVFPDDAEDIKAHRWFKDFPWDRIHVISPPFIPNITSLDDTHYFDESDPFSDAMVSSDDSEAADLKPEDIRWVLRECRPVVQNLAIELLATPYDSARLRGADQRIDRTFDITPGERKTLKAFVRMYKKKERKRPRDILLRDSRTKAVAMGVRKRTAFTGYTWRRMRPGGYLAPSVIPLEASPALSKKF</sequence>
<keyword evidence="14" id="KW-1185">Reference proteome</keyword>
<protein>
    <recommendedName>
        <fullName evidence="1">non-specific serine/threonine protein kinase</fullName>
        <ecNumber evidence="1">2.7.11.1</ecNumber>
    </recommendedName>
</protein>
<feature type="region of interest" description="Disordered" evidence="10">
    <location>
        <begin position="195"/>
        <end position="245"/>
    </location>
</feature>
<dbReference type="InterPro" id="IPR008271">
    <property type="entry name" value="Ser/Thr_kinase_AS"/>
</dbReference>
<keyword evidence="3" id="KW-0808">Transferase</keyword>
<dbReference type="InterPro" id="IPR050236">
    <property type="entry name" value="Ser_Thr_kinase_AGC"/>
</dbReference>
<feature type="compositionally biased region" description="Polar residues" evidence="10">
    <location>
        <begin position="195"/>
        <end position="220"/>
    </location>
</feature>
<accession>A0A9P7MIB1</accession>
<dbReference type="InterPro" id="IPR000961">
    <property type="entry name" value="AGC-kinase_C"/>
</dbReference>
<dbReference type="Gene3D" id="1.10.510.10">
    <property type="entry name" value="Transferase(Phosphotransferase) domain 1"/>
    <property type="match status" value="1"/>
</dbReference>
<reference evidence="13 14" key="1">
    <citation type="journal article" date="2020" name="bioRxiv">
        <title>Whole genome comparisons of ergot fungi reveals the divergence and evolution of species within the genus Claviceps are the result of varying mechanisms driving genome evolution and host range expansion.</title>
        <authorList>
            <person name="Wyka S.A."/>
            <person name="Mondo S.J."/>
            <person name="Liu M."/>
            <person name="Dettman J."/>
            <person name="Nalam V."/>
            <person name="Broders K.D."/>
        </authorList>
    </citation>
    <scope>NUCLEOTIDE SEQUENCE [LARGE SCALE GENOMIC DNA]</scope>
    <source>
        <strain evidence="13 14">CCC 1485</strain>
    </source>
</reference>
<dbReference type="EMBL" id="SRPO01000038">
    <property type="protein sequence ID" value="KAG5946071.1"/>
    <property type="molecule type" value="Genomic_DNA"/>
</dbReference>
<dbReference type="GO" id="GO:0004674">
    <property type="term" value="F:protein serine/threonine kinase activity"/>
    <property type="evidence" value="ECO:0007669"/>
    <property type="project" value="UniProtKB-KW"/>
</dbReference>
<evidence type="ECO:0000256" key="7">
    <source>
        <dbReference type="ARBA" id="ARBA00047899"/>
    </source>
</evidence>
<dbReference type="Pfam" id="PF00069">
    <property type="entry name" value="Pkinase"/>
    <property type="match status" value="1"/>
</dbReference>
<dbReference type="GO" id="GO:0035556">
    <property type="term" value="P:intracellular signal transduction"/>
    <property type="evidence" value="ECO:0007669"/>
    <property type="project" value="TreeGrafter"/>
</dbReference>
<dbReference type="InterPro" id="IPR017441">
    <property type="entry name" value="Protein_kinase_ATP_BS"/>
</dbReference>
<evidence type="ECO:0000256" key="5">
    <source>
        <dbReference type="ARBA" id="ARBA00022777"/>
    </source>
</evidence>
<evidence type="ECO:0000256" key="8">
    <source>
        <dbReference type="ARBA" id="ARBA00048679"/>
    </source>
</evidence>